<dbReference type="STRING" id="1192868.GCA_000304395_02114"/>
<dbReference type="GO" id="GO:0051920">
    <property type="term" value="F:peroxiredoxin activity"/>
    <property type="evidence" value="ECO:0007669"/>
    <property type="project" value="InterPro"/>
</dbReference>
<organism evidence="2 3">
    <name type="scientific">Pseudaminobacter salicylatoxidans</name>
    <dbReference type="NCBI Taxonomy" id="93369"/>
    <lineage>
        <taxon>Bacteria</taxon>
        <taxon>Pseudomonadati</taxon>
        <taxon>Pseudomonadota</taxon>
        <taxon>Alphaproteobacteria</taxon>
        <taxon>Hyphomicrobiales</taxon>
        <taxon>Phyllobacteriaceae</taxon>
        <taxon>Pseudaminobacter</taxon>
    </lineage>
</organism>
<dbReference type="SUPFAM" id="SSF69118">
    <property type="entry name" value="AhpD-like"/>
    <property type="match status" value="1"/>
</dbReference>
<gene>
    <name evidence="2" type="ORF">C7441_105241</name>
</gene>
<name>A0A316C4D0_PSESE</name>
<dbReference type="PANTHER" id="PTHR34846:SF10">
    <property type="entry name" value="CYTOPLASMIC PROTEIN"/>
    <property type="match status" value="1"/>
</dbReference>
<dbReference type="InterPro" id="IPR029032">
    <property type="entry name" value="AhpD-like"/>
</dbReference>
<evidence type="ECO:0000313" key="3">
    <source>
        <dbReference type="Proteomes" id="UP000245396"/>
    </source>
</evidence>
<dbReference type="NCBIfam" id="TIGR00778">
    <property type="entry name" value="ahpD_dom"/>
    <property type="match status" value="1"/>
</dbReference>
<evidence type="ECO:0000259" key="1">
    <source>
        <dbReference type="Pfam" id="PF02627"/>
    </source>
</evidence>
<reference evidence="2 3" key="1">
    <citation type="submission" date="2018-05" db="EMBL/GenBank/DDBJ databases">
        <title>Genomic Encyclopedia of Type Strains, Phase IV (KMG-IV): sequencing the most valuable type-strain genomes for metagenomic binning, comparative biology and taxonomic classification.</title>
        <authorList>
            <person name="Goeker M."/>
        </authorList>
    </citation>
    <scope>NUCLEOTIDE SEQUENCE [LARGE SCALE GENOMIC DNA]</scope>
    <source>
        <strain evidence="2 3">DSM 6986</strain>
    </source>
</reference>
<dbReference type="Pfam" id="PF02627">
    <property type="entry name" value="CMD"/>
    <property type="match status" value="1"/>
</dbReference>
<keyword evidence="2" id="KW-0560">Oxidoreductase</keyword>
<feature type="domain" description="Carboxymuconolactone decarboxylase-like" evidence="1">
    <location>
        <begin position="20"/>
        <end position="95"/>
    </location>
</feature>
<dbReference type="Proteomes" id="UP000245396">
    <property type="component" value="Unassembled WGS sequence"/>
</dbReference>
<comment type="caution">
    <text evidence="2">The sequence shown here is derived from an EMBL/GenBank/DDBJ whole genome shotgun (WGS) entry which is preliminary data.</text>
</comment>
<keyword evidence="3" id="KW-1185">Reference proteome</keyword>
<dbReference type="AlphaFoldDB" id="A0A316C4D0"/>
<dbReference type="PANTHER" id="PTHR34846">
    <property type="entry name" value="4-CARBOXYMUCONOLACTONE DECARBOXYLASE FAMILY PROTEIN (AFU_ORTHOLOGUE AFUA_6G11590)"/>
    <property type="match status" value="1"/>
</dbReference>
<dbReference type="EMBL" id="QGGG01000005">
    <property type="protein sequence ID" value="PWJ84622.1"/>
    <property type="molecule type" value="Genomic_DNA"/>
</dbReference>
<dbReference type="InterPro" id="IPR003779">
    <property type="entry name" value="CMD-like"/>
</dbReference>
<accession>A0A316C4D0</accession>
<keyword evidence="2" id="KW-0575">Peroxidase</keyword>
<proteinExistence type="predicted"/>
<dbReference type="InterPro" id="IPR004675">
    <property type="entry name" value="AhpD_core"/>
</dbReference>
<sequence>MTPRMTDYIKRADAGFKQLFALEAAIKASPIEPQLLHLVKLRASQINACAYCIQMHTAEALVDGETPLRLHMLPAWRESTLYSERERAALAWTEALTRVAETGAPDADWVLVEEAFTPDERAWLSLAIGAINIWNRVQVGFRAPHPTTLPAPRQANAA</sequence>
<dbReference type="Gene3D" id="1.20.1290.10">
    <property type="entry name" value="AhpD-like"/>
    <property type="match status" value="1"/>
</dbReference>
<protein>
    <submittedName>
        <fullName evidence="2">AhpD family alkylhydroperoxidase</fullName>
    </submittedName>
</protein>
<evidence type="ECO:0000313" key="2">
    <source>
        <dbReference type="EMBL" id="PWJ84622.1"/>
    </source>
</evidence>